<keyword evidence="3" id="KW-1185">Reference proteome</keyword>
<protein>
    <submittedName>
        <fullName evidence="2">M23 family metallopeptidase</fullName>
    </submittedName>
</protein>
<dbReference type="RefSeq" id="WP_119917817.1">
    <property type="nucleotide sequence ID" value="NZ_QYYA01000002.1"/>
</dbReference>
<dbReference type="InterPro" id="IPR050570">
    <property type="entry name" value="Cell_wall_metabolism_enzyme"/>
</dbReference>
<dbReference type="Proteomes" id="UP000283734">
    <property type="component" value="Unassembled WGS sequence"/>
</dbReference>
<dbReference type="PANTHER" id="PTHR21666:SF268">
    <property type="entry name" value="PEPTIDASE M23 DOMAIN-CONTAINING PROTEIN"/>
    <property type="match status" value="1"/>
</dbReference>
<dbReference type="InterPro" id="IPR011055">
    <property type="entry name" value="Dup_hybrid_motif"/>
</dbReference>
<dbReference type="InterPro" id="IPR016047">
    <property type="entry name" value="M23ase_b-sheet_dom"/>
</dbReference>
<sequence length="177" mass="19451">MPRFRTVIRRGLWGLLALLIIGLLLPEGRHIPVQGADSHDWHPQTFWYHPWGKSGVHKGVDIFAPAGTPVVASSGGLVLYRGDVSRGGKVVLILGPKWRLHYYAHLQSIADSGVWLAAGEPVGSVGDSGNAAGKPPHLHYSLLSLLPMPWRRDAAPQGWKKMFFLDPMAHFTLDRDG</sequence>
<reference evidence="2 3" key="1">
    <citation type="submission" date="2018-09" db="EMBL/GenBank/DDBJ databases">
        <title>Alcanivorax profundi sp. nov., isolated from 1000 m-depth seawater of the Mariana Trench.</title>
        <authorList>
            <person name="Liu J."/>
        </authorList>
    </citation>
    <scope>NUCLEOTIDE SEQUENCE [LARGE SCALE GENOMIC DNA]</scope>
    <source>
        <strain evidence="2 3">MTEO17</strain>
    </source>
</reference>
<dbReference type="Gene3D" id="2.70.70.10">
    <property type="entry name" value="Glucose Permease (Domain IIA)"/>
    <property type="match status" value="1"/>
</dbReference>
<dbReference type="PANTHER" id="PTHR21666">
    <property type="entry name" value="PEPTIDASE-RELATED"/>
    <property type="match status" value="1"/>
</dbReference>
<proteinExistence type="predicted"/>
<dbReference type="AlphaFoldDB" id="A0A418XZD2"/>
<organism evidence="2 3">
    <name type="scientific">Alcanivorax profundi</name>
    <dbReference type="NCBI Taxonomy" id="2338368"/>
    <lineage>
        <taxon>Bacteria</taxon>
        <taxon>Pseudomonadati</taxon>
        <taxon>Pseudomonadota</taxon>
        <taxon>Gammaproteobacteria</taxon>
        <taxon>Oceanospirillales</taxon>
        <taxon>Alcanivoracaceae</taxon>
        <taxon>Alcanivorax</taxon>
    </lineage>
</organism>
<dbReference type="Pfam" id="PF01551">
    <property type="entry name" value="Peptidase_M23"/>
    <property type="match status" value="1"/>
</dbReference>
<accession>A0A418XZD2</accession>
<evidence type="ECO:0000259" key="1">
    <source>
        <dbReference type="Pfam" id="PF01551"/>
    </source>
</evidence>
<evidence type="ECO:0000313" key="2">
    <source>
        <dbReference type="EMBL" id="RJG18366.1"/>
    </source>
</evidence>
<dbReference type="CDD" id="cd12797">
    <property type="entry name" value="M23_peptidase"/>
    <property type="match status" value="1"/>
</dbReference>
<gene>
    <name evidence="2" type="ORF">D4A39_07795</name>
</gene>
<name>A0A418XZD2_9GAMM</name>
<dbReference type="EMBL" id="QYYA01000002">
    <property type="protein sequence ID" value="RJG18366.1"/>
    <property type="molecule type" value="Genomic_DNA"/>
</dbReference>
<dbReference type="SUPFAM" id="SSF51261">
    <property type="entry name" value="Duplicated hybrid motif"/>
    <property type="match status" value="1"/>
</dbReference>
<feature type="domain" description="M23ase beta-sheet core" evidence="1">
    <location>
        <begin position="56"/>
        <end position="142"/>
    </location>
</feature>
<dbReference type="GO" id="GO:0004222">
    <property type="term" value="F:metalloendopeptidase activity"/>
    <property type="evidence" value="ECO:0007669"/>
    <property type="project" value="TreeGrafter"/>
</dbReference>
<comment type="caution">
    <text evidence="2">The sequence shown here is derived from an EMBL/GenBank/DDBJ whole genome shotgun (WGS) entry which is preliminary data.</text>
</comment>
<evidence type="ECO:0000313" key="3">
    <source>
        <dbReference type="Proteomes" id="UP000283734"/>
    </source>
</evidence>
<dbReference type="OrthoDB" id="9800107at2"/>